<dbReference type="InParanoid" id="F1A4M9"/>
<name>F1A4M9_DICPU</name>
<accession>F1A4M9</accession>
<dbReference type="KEGG" id="dpp:DICPUDRAFT_159652"/>
<dbReference type="GeneID" id="10507079"/>
<evidence type="ECO:0000313" key="2">
    <source>
        <dbReference type="Proteomes" id="UP000001064"/>
    </source>
</evidence>
<feature type="non-terminal residue" evidence="1">
    <location>
        <position position="55"/>
    </location>
</feature>
<organism evidence="1 2">
    <name type="scientific">Dictyostelium purpureum</name>
    <name type="common">Slime mold</name>
    <dbReference type="NCBI Taxonomy" id="5786"/>
    <lineage>
        <taxon>Eukaryota</taxon>
        <taxon>Amoebozoa</taxon>
        <taxon>Evosea</taxon>
        <taxon>Eumycetozoa</taxon>
        <taxon>Dictyostelia</taxon>
        <taxon>Dictyosteliales</taxon>
        <taxon>Dictyosteliaceae</taxon>
        <taxon>Dictyostelium</taxon>
    </lineage>
</organism>
<keyword evidence="2" id="KW-1185">Reference proteome</keyword>
<evidence type="ECO:0000313" key="1">
    <source>
        <dbReference type="EMBL" id="EGC28853.1"/>
    </source>
</evidence>
<dbReference type="RefSeq" id="XP_003294623.1">
    <property type="nucleotide sequence ID" value="XM_003294575.1"/>
</dbReference>
<dbReference type="Proteomes" id="UP000001064">
    <property type="component" value="Unassembled WGS sequence"/>
</dbReference>
<gene>
    <name evidence="1" type="ORF">DICPUDRAFT_159652</name>
</gene>
<dbReference type="VEuPathDB" id="AmoebaDB:DICPUDRAFT_159652"/>
<dbReference type="EMBL" id="GL871531">
    <property type="protein sequence ID" value="EGC28853.1"/>
    <property type="molecule type" value="Genomic_DNA"/>
</dbReference>
<proteinExistence type="predicted"/>
<reference evidence="2" key="1">
    <citation type="journal article" date="2011" name="Genome Biol.">
        <title>Comparative genomics of the social amoebae Dictyostelium discoideum and Dictyostelium purpureum.</title>
        <authorList>
            <consortium name="US DOE Joint Genome Institute (JGI-PGF)"/>
            <person name="Sucgang R."/>
            <person name="Kuo A."/>
            <person name="Tian X."/>
            <person name="Salerno W."/>
            <person name="Parikh A."/>
            <person name="Feasley C.L."/>
            <person name="Dalin E."/>
            <person name="Tu H."/>
            <person name="Huang E."/>
            <person name="Barry K."/>
            <person name="Lindquist E."/>
            <person name="Shapiro H."/>
            <person name="Bruce D."/>
            <person name="Schmutz J."/>
            <person name="Salamov A."/>
            <person name="Fey P."/>
            <person name="Gaudet P."/>
            <person name="Anjard C."/>
            <person name="Babu M.M."/>
            <person name="Basu S."/>
            <person name="Bushmanova Y."/>
            <person name="van der Wel H."/>
            <person name="Katoh-Kurasawa M."/>
            <person name="Dinh C."/>
            <person name="Coutinho P.M."/>
            <person name="Saito T."/>
            <person name="Elias M."/>
            <person name="Schaap P."/>
            <person name="Kay R.R."/>
            <person name="Henrissat B."/>
            <person name="Eichinger L."/>
            <person name="Rivero F."/>
            <person name="Putnam N.H."/>
            <person name="West C.M."/>
            <person name="Loomis W.F."/>
            <person name="Chisholm R.L."/>
            <person name="Shaulsky G."/>
            <person name="Strassmann J.E."/>
            <person name="Queller D.C."/>
            <person name="Kuspa A."/>
            <person name="Grigoriev I.V."/>
        </authorList>
    </citation>
    <scope>NUCLEOTIDE SEQUENCE [LARGE SCALE GENOMIC DNA]</scope>
    <source>
        <strain evidence="2">QSDP1</strain>
    </source>
</reference>
<protein>
    <submittedName>
        <fullName evidence="1">Uncharacterized protein</fullName>
    </submittedName>
</protein>
<dbReference type="AlphaFoldDB" id="F1A4M9"/>
<sequence>MELRHLQSETAGTSGKLPNIIIDEFQIKKNKAREIKQDMKLRHQSETTTGKLPNN</sequence>